<dbReference type="AlphaFoldDB" id="M2UR67"/>
<reference evidence="3" key="2">
    <citation type="journal article" date="2013" name="PLoS Genet.">
        <title>Comparative genome structure, secondary metabolite, and effector coding capacity across Cochliobolus pathogens.</title>
        <authorList>
            <person name="Condon B.J."/>
            <person name="Leng Y."/>
            <person name="Wu D."/>
            <person name="Bushley K.E."/>
            <person name="Ohm R.A."/>
            <person name="Otillar R."/>
            <person name="Martin J."/>
            <person name="Schackwitz W."/>
            <person name="Grimwood J."/>
            <person name="MohdZainudin N."/>
            <person name="Xue C."/>
            <person name="Wang R."/>
            <person name="Manning V.A."/>
            <person name="Dhillon B."/>
            <person name="Tu Z.J."/>
            <person name="Steffenson B.J."/>
            <person name="Salamov A."/>
            <person name="Sun H."/>
            <person name="Lowry S."/>
            <person name="LaButti K."/>
            <person name="Han J."/>
            <person name="Copeland A."/>
            <person name="Lindquist E."/>
            <person name="Barry K."/>
            <person name="Schmutz J."/>
            <person name="Baker S.E."/>
            <person name="Ciuffetti L.M."/>
            <person name="Grigoriev I.V."/>
            <person name="Zhong S."/>
            <person name="Turgeon B.G."/>
        </authorList>
    </citation>
    <scope>NUCLEOTIDE SEQUENCE [LARGE SCALE GENOMIC DNA]</scope>
    <source>
        <strain evidence="3">C5 / ATCC 48332 / race O</strain>
    </source>
</reference>
<reference evidence="2 3" key="1">
    <citation type="journal article" date="2012" name="PLoS Pathog.">
        <title>Diverse lifestyles and strategies of plant pathogenesis encoded in the genomes of eighteen Dothideomycetes fungi.</title>
        <authorList>
            <person name="Ohm R.A."/>
            <person name="Feau N."/>
            <person name="Henrissat B."/>
            <person name="Schoch C.L."/>
            <person name="Horwitz B.A."/>
            <person name="Barry K.W."/>
            <person name="Condon B.J."/>
            <person name="Copeland A.C."/>
            <person name="Dhillon B."/>
            <person name="Glaser F."/>
            <person name="Hesse C.N."/>
            <person name="Kosti I."/>
            <person name="LaButti K."/>
            <person name="Lindquist E.A."/>
            <person name="Lucas S."/>
            <person name="Salamov A.A."/>
            <person name="Bradshaw R.E."/>
            <person name="Ciuffetti L."/>
            <person name="Hamelin R.C."/>
            <person name="Kema G.H.J."/>
            <person name="Lawrence C."/>
            <person name="Scott J.A."/>
            <person name="Spatafora J.W."/>
            <person name="Turgeon B.G."/>
            <person name="de Wit P.J.G.M."/>
            <person name="Zhong S."/>
            <person name="Goodwin S.B."/>
            <person name="Grigoriev I.V."/>
        </authorList>
    </citation>
    <scope>NUCLEOTIDE SEQUENCE [LARGE SCALE GENOMIC DNA]</scope>
    <source>
        <strain evidence="3">C5 / ATCC 48332 / race O</strain>
    </source>
</reference>
<gene>
    <name evidence="2" type="ORF">COCHEDRAFT_1019539</name>
</gene>
<dbReference type="HOGENOM" id="CLU_2061268_0_0_1"/>
<evidence type="ECO:0000256" key="1">
    <source>
        <dbReference type="SAM" id="MobiDB-lite"/>
    </source>
</evidence>
<evidence type="ECO:0000313" key="2">
    <source>
        <dbReference type="EMBL" id="EMD96096.1"/>
    </source>
</evidence>
<dbReference type="Proteomes" id="UP000016936">
    <property type="component" value="Unassembled WGS sequence"/>
</dbReference>
<sequence length="119" mass="13050">MHQHIAPRAVGAKHTPIVEYQQQNPHRRVSHNPMAPQNPCLSHPLKMLESTYPSFVPFPPSLSPTTITTISTLTTTTQGLAKTPPNDGKARYPRLDAPGPRKRTIKVPDAARTAIFLAA</sequence>
<dbReference type="OrthoDB" id="10542224at2759"/>
<accession>M2UR67</accession>
<proteinExistence type="predicted"/>
<evidence type="ECO:0000313" key="3">
    <source>
        <dbReference type="Proteomes" id="UP000016936"/>
    </source>
</evidence>
<keyword evidence="3" id="KW-1185">Reference proteome</keyword>
<feature type="region of interest" description="Disordered" evidence="1">
    <location>
        <begin position="73"/>
        <end position="103"/>
    </location>
</feature>
<protein>
    <submittedName>
        <fullName evidence="2">Uncharacterized protein</fullName>
    </submittedName>
</protein>
<organism evidence="2 3">
    <name type="scientific">Cochliobolus heterostrophus (strain C5 / ATCC 48332 / race O)</name>
    <name type="common">Southern corn leaf blight fungus</name>
    <name type="synonym">Bipolaris maydis</name>
    <dbReference type="NCBI Taxonomy" id="701091"/>
    <lineage>
        <taxon>Eukaryota</taxon>
        <taxon>Fungi</taxon>
        <taxon>Dikarya</taxon>
        <taxon>Ascomycota</taxon>
        <taxon>Pezizomycotina</taxon>
        <taxon>Dothideomycetes</taxon>
        <taxon>Pleosporomycetidae</taxon>
        <taxon>Pleosporales</taxon>
        <taxon>Pleosporineae</taxon>
        <taxon>Pleosporaceae</taxon>
        <taxon>Bipolaris</taxon>
    </lineage>
</organism>
<name>M2UR67_COCH5</name>
<dbReference type="EMBL" id="KB445570">
    <property type="protein sequence ID" value="EMD96096.1"/>
    <property type="molecule type" value="Genomic_DNA"/>
</dbReference>